<proteinExistence type="predicted"/>
<feature type="transmembrane region" description="Helical" evidence="6">
    <location>
        <begin position="193"/>
        <end position="214"/>
    </location>
</feature>
<evidence type="ECO:0000256" key="6">
    <source>
        <dbReference type="SAM" id="Phobius"/>
    </source>
</evidence>
<evidence type="ECO:0000256" key="2">
    <source>
        <dbReference type="ARBA" id="ARBA00022475"/>
    </source>
</evidence>
<dbReference type="CDD" id="cd06580">
    <property type="entry name" value="TM_PBP1_transp_TpRbsC_like"/>
    <property type="match status" value="1"/>
</dbReference>
<organism evidence="7 8">
    <name type="scientific">Sulfuriferula multivorans</name>
    <dbReference type="NCBI Taxonomy" id="1559896"/>
    <lineage>
        <taxon>Bacteria</taxon>
        <taxon>Pseudomonadati</taxon>
        <taxon>Pseudomonadota</taxon>
        <taxon>Betaproteobacteria</taxon>
        <taxon>Nitrosomonadales</taxon>
        <taxon>Sulfuricellaceae</taxon>
        <taxon>Sulfuriferula</taxon>
    </lineage>
</organism>
<keyword evidence="8" id="KW-1185">Reference proteome</keyword>
<comment type="subcellular location">
    <subcellularLocation>
        <location evidence="1">Cell membrane</location>
        <topology evidence="1">Multi-pass membrane protein</topology>
    </subcellularLocation>
</comment>
<sequence length="344" mass="36171">MNGSRVLRAEVFPILASACLFLALGAGFFLLEGHAPVALFLEMVKSAFGDSFAWSETLVKVAPILLCASAVVLPAKLGLVTVGAQGQMNFGAMAGTALVLSMMNGSAWVVLPLMLLTASLGGAFWGAVPGVFKARLGVNETISTLMLNYLALQLVDYVVHGPWKDPSNLGWPASANFPDAAILPTFFGSRVHLGLVIGVVAALILHVLVTYSRWGIALKVMRSNQRVALSAGLNYERNVIIVMAISGLLAGIAGIAETSVMQGRLQAGLAGGYGWSGFLVAWLSGQSFLRIIPMSILVGGLLSSADALQLFAQLPSSSAIILQGMLFVSALVVMNWVKLRGYHA</sequence>
<feature type="transmembrane region" description="Helical" evidence="6">
    <location>
        <begin position="61"/>
        <end position="84"/>
    </location>
</feature>
<keyword evidence="3 6" id="KW-0812">Transmembrane</keyword>
<dbReference type="GO" id="GO:0022857">
    <property type="term" value="F:transmembrane transporter activity"/>
    <property type="evidence" value="ECO:0007669"/>
    <property type="project" value="InterPro"/>
</dbReference>
<feature type="transmembrane region" description="Helical" evidence="6">
    <location>
        <begin position="12"/>
        <end position="31"/>
    </location>
</feature>
<evidence type="ECO:0000256" key="5">
    <source>
        <dbReference type="ARBA" id="ARBA00023136"/>
    </source>
</evidence>
<evidence type="ECO:0000313" key="8">
    <source>
        <dbReference type="Proteomes" id="UP000286806"/>
    </source>
</evidence>
<dbReference type="PANTHER" id="PTHR47089:SF1">
    <property type="entry name" value="GUANOSINE ABC TRANSPORTER PERMEASE PROTEIN NUPP"/>
    <property type="match status" value="1"/>
</dbReference>
<dbReference type="EMBL" id="BGOW01000007">
    <property type="protein sequence ID" value="GBL45257.1"/>
    <property type="molecule type" value="Genomic_DNA"/>
</dbReference>
<feature type="transmembrane region" description="Helical" evidence="6">
    <location>
        <begin position="105"/>
        <end position="128"/>
    </location>
</feature>
<keyword evidence="4 6" id="KW-1133">Transmembrane helix</keyword>
<name>A0A401JCC6_9PROT</name>
<evidence type="ECO:0000313" key="7">
    <source>
        <dbReference type="EMBL" id="GBL45257.1"/>
    </source>
</evidence>
<feature type="transmembrane region" description="Helical" evidence="6">
    <location>
        <begin position="291"/>
        <end position="312"/>
    </location>
</feature>
<dbReference type="RefSeq" id="WP_124704085.1">
    <property type="nucleotide sequence ID" value="NZ_BGOW01000007.1"/>
</dbReference>
<feature type="transmembrane region" description="Helical" evidence="6">
    <location>
        <begin position="267"/>
        <end position="284"/>
    </location>
</feature>
<keyword evidence="5 6" id="KW-0472">Membrane</keyword>
<feature type="transmembrane region" description="Helical" evidence="6">
    <location>
        <begin position="318"/>
        <end position="337"/>
    </location>
</feature>
<dbReference type="GO" id="GO:0005886">
    <property type="term" value="C:plasma membrane"/>
    <property type="evidence" value="ECO:0007669"/>
    <property type="project" value="UniProtKB-SubCell"/>
</dbReference>
<protein>
    <submittedName>
        <fullName evidence="7">Nucleoside ABC transporter, permease protein 1</fullName>
    </submittedName>
</protein>
<keyword evidence="2" id="KW-1003">Cell membrane</keyword>
<accession>A0A401JCC6</accession>
<dbReference type="AlphaFoldDB" id="A0A401JCC6"/>
<feature type="transmembrane region" description="Helical" evidence="6">
    <location>
        <begin position="235"/>
        <end position="255"/>
    </location>
</feature>
<dbReference type="Proteomes" id="UP000286806">
    <property type="component" value="Unassembled WGS sequence"/>
</dbReference>
<evidence type="ECO:0000256" key="4">
    <source>
        <dbReference type="ARBA" id="ARBA00022989"/>
    </source>
</evidence>
<evidence type="ECO:0000256" key="3">
    <source>
        <dbReference type="ARBA" id="ARBA00022692"/>
    </source>
</evidence>
<comment type="caution">
    <text evidence="7">The sequence shown here is derived from an EMBL/GenBank/DDBJ whole genome shotgun (WGS) entry which is preliminary data.</text>
</comment>
<dbReference type="Pfam" id="PF02653">
    <property type="entry name" value="BPD_transp_2"/>
    <property type="match status" value="1"/>
</dbReference>
<gene>
    <name evidence="7" type="ORF">SFMTTN_1064</name>
</gene>
<reference evidence="7 8" key="1">
    <citation type="journal article" date="2019" name="Front. Microbiol.">
        <title>Genomes of Neutrophilic Sulfur-Oxidizing Chemolithoautotrophs Representing 9 Proteobacterial Species From 8 Genera.</title>
        <authorList>
            <person name="Watanabe T."/>
            <person name="Kojima H."/>
            <person name="Umezawa K."/>
            <person name="Hori C."/>
            <person name="Takasuka T.E."/>
            <person name="Kato Y."/>
            <person name="Fukui M."/>
        </authorList>
    </citation>
    <scope>NUCLEOTIDE SEQUENCE [LARGE SCALE GENOMIC DNA]</scope>
    <source>
        <strain evidence="7 8">TTN</strain>
    </source>
</reference>
<dbReference type="OrthoDB" id="9809785at2"/>
<dbReference type="InterPro" id="IPR001851">
    <property type="entry name" value="ABC_transp_permease"/>
</dbReference>
<dbReference type="PANTHER" id="PTHR47089">
    <property type="entry name" value="ABC TRANSPORTER, PERMEASE PROTEIN"/>
    <property type="match status" value="1"/>
</dbReference>
<evidence type="ECO:0000256" key="1">
    <source>
        <dbReference type="ARBA" id="ARBA00004651"/>
    </source>
</evidence>